<comment type="caution">
    <text evidence="2">The sequence shown here is derived from an EMBL/GenBank/DDBJ whole genome shotgun (WGS) entry which is preliminary data.</text>
</comment>
<evidence type="ECO:0000313" key="2">
    <source>
        <dbReference type="EMBL" id="KAF3169615.1"/>
    </source>
</evidence>
<feature type="region of interest" description="Disordered" evidence="1">
    <location>
        <begin position="91"/>
        <end position="114"/>
    </location>
</feature>
<dbReference type="Proteomes" id="UP000479691">
    <property type="component" value="Unassembled WGS sequence"/>
</dbReference>
<dbReference type="AlphaFoldDB" id="A0A7C8KIE9"/>
<evidence type="ECO:0000256" key="1">
    <source>
        <dbReference type="SAM" id="MobiDB-lite"/>
    </source>
</evidence>
<feature type="region of interest" description="Disordered" evidence="1">
    <location>
        <begin position="1"/>
        <end position="20"/>
    </location>
</feature>
<feature type="compositionally biased region" description="Pro residues" evidence="1">
    <location>
        <begin position="1"/>
        <end position="14"/>
    </location>
</feature>
<proteinExistence type="predicted"/>
<sequence length="114" mass="12380">MQIPPPPPPPPPPRCSEGFSHLQPLTHVVSANYFQSEGGVGRGVSTRPTGLILQLGKNARVRSNHVAGNEGYDESEVWQNRTFYGTFAGKMQPHTKTRHTPMSQPAPGGCTYQA</sequence>
<gene>
    <name evidence="2" type="ORF">TWF788_010442</name>
</gene>
<evidence type="ECO:0000313" key="3">
    <source>
        <dbReference type="Proteomes" id="UP000479691"/>
    </source>
</evidence>
<reference evidence="2 3" key="1">
    <citation type="submission" date="2019-06" db="EMBL/GenBank/DDBJ databases">
        <authorList>
            <person name="Palmer J.M."/>
        </authorList>
    </citation>
    <scope>NUCLEOTIDE SEQUENCE [LARGE SCALE GENOMIC DNA]</scope>
    <source>
        <strain evidence="2 3">TWF788</strain>
    </source>
</reference>
<accession>A0A7C8KIE9</accession>
<dbReference type="EMBL" id="JAABOE010000079">
    <property type="protein sequence ID" value="KAF3169615.1"/>
    <property type="molecule type" value="Genomic_DNA"/>
</dbReference>
<organism evidence="2 3">
    <name type="scientific">Orbilia oligospora</name>
    <name type="common">Nematode-trapping fungus</name>
    <name type="synonym">Arthrobotrys oligospora</name>
    <dbReference type="NCBI Taxonomy" id="2813651"/>
    <lineage>
        <taxon>Eukaryota</taxon>
        <taxon>Fungi</taxon>
        <taxon>Dikarya</taxon>
        <taxon>Ascomycota</taxon>
        <taxon>Pezizomycotina</taxon>
        <taxon>Orbiliomycetes</taxon>
        <taxon>Orbiliales</taxon>
        <taxon>Orbiliaceae</taxon>
        <taxon>Orbilia</taxon>
    </lineage>
</organism>
<name>A0A7C8KIE9_ORBOL</name>
<protein>
    <submittedName>
        <fullName evidence="2">Uncharacterized protein</fullName>
    </submittedName>
</protein>